<dbReference type="Gene3D" id="2.40.70.10">
    <property type="entry name" value="Acid Proteases"/>
    <property type="match status" value="1"/>
</dbReference>
<evidence type="ECO:0008006" key="3">
    <source>
        <dbReference type="Google" id="ProtNLM"/>
    </source>
</evidence>
<dbReference type="PANTHER" id="PTHR33067:SF31">
    <property type="entry name" value="RNA-DIRECTED DNA POLYMERASE"/>
    <property type="match status" value="1"/>
</dbReference>
<evidence type="ECO:0000256" key="1">
    <source>
        <dbReference type="SAM" id="MobiDB-lite"/>
    </source>
</evidence>
<feature type="compositionally biased region" description="Basic residues" evidence="1">
    <location>
        <begin position="212"/>
        <end position="238"/>
    </location>
</feature>
<feature type="region of interest" description="Disordered" evidence="1">
    <location>
        <begin position="765"/>
        <end position="786"/>
    </location>
</feature>
<feature type="region of interest" description="Disordered" evidence="1">
    <location>
        <begin position="199"/>
        <end position="238"/>
    </location>
</feature>
<protein>
    <recommendedName>
        <fullName evidence="3">Reverse transcriptase domain-containing protein</fullName>
    </recommendedName>
</protein>
<feature type="compositionally biased region" description="Acidic residues" evidence="1">
    <location>
        <begin position="488"/>
        <end position="500"/>
    </location>
</feature>
<gene>
    <name evidence="2" type="ORF">Tci_048547</name>
</gene>
<evidence type="ECO:0000313" key="2">
    <source>
        <dbReference type="EMBL" id="GEU76569.1"/>
    </source>
</evidence>
<dbReference type="CDD" id="cd09272">
    <property type="entry name" value="RNase_HI_RT_Ty1"/>
    <property type="match status" value="1"/>
</dbReference>
<feature type="compositionally biased region" description="Basic and acidic residues" evidence="1">
    <location>
        <begin position="765"/>
        <end position="774"/>
    </location>
</feature>
<proteinExistence type="predicted"/>
<feature type="compositionally biased region" description="Acidic residues" evidence="1">
    <location>
        <begin position="526"/>
        <end position="542"/>
    </location>
</feature>
<name>A0A6L2MT64_TANCI</name>
<dbReference type="PANTHER" id="PTHR33067">
    <property type="entry name" value="RNA-DIRECTED DNA POLYMERASE-RELATED"/>
    <property type="match status" value="1"/>
</dbReference>
<organism evidence="2">
    <name type="scientific">Tanacetum cinerariifolium</name>
    <name type="common">Dalmatian daisy</name>
    <name type="synonym">Chrysanthemum cinerariifolium</name>
    <dbReference type="NCBI Taxonomy" id="118510"/>
    <lineage>
        <taxon>Eukaryota</taxon>
        <taxon>Viridiplantae</taxon>
        <taxon>Streptophyta</taxon>
        <taxon>Embryophyta</taxon>
        <taxon>Tracheophyta</taxon>
        <taxon>Spermatophyta</taxon>
        <taxon>Magnoliopsida</taxon>
        <taxon>eudicotyledons</taxon>
        <taxon>Gunneridae</taxon>
        <taxon>Pentapetalae</taxon>
        <taxon>asterids</taxon>
        <taxon>campanulids</taxon>
        <taxon>Asterales</taxon>
        <taxon>Asteraceae</taxon>
        <taxon>Asteroideae</taxon>
        <taxon>Anthemideae</taxon>
        <taxon>Anthemidinae</taxon>
        <taxon>Tanacetum</taxon>
    </lineage>
</organism>
<dbReference type="InterPro" id="IPR021109">
    <property type="entry name" value="Peptidase_aspartic_dom_sf"/>
</dbReference>
<dbReference type="CDD" id="cd00303">
    <property type="entry name" value="retropepsin_like"/>
    <property type="match status" value="1"/>
</dbReference>
<accession>A0A6L2MT64</accession>
<feature type="region of interest" description="Disordered" evidence="1">
    <location>
        <begin position="436"/>
        <end position="544"/>
    </location>
</feature>
<sequence length="1510" mass="173389">MIALCCNNVQHSRAKHIDVRYHFIKEQIENGNMELYFVWTEYQLADIFTKPLSRQRFNFLIEKLSMRSMSPETLKHLTEEEDEYRIMDTIQAQQKDLDDALEPTPQVVLDALKLTPFYKAFEITADVLEIYMQEFWATNSIHHASLRFKMNGKSPTVNVENFKDMIQIFLNSQLTNHAMIESKAYKTYYTYPTGEKTPKPKYVQKKADSKTSTKKKPTQASKGKRLKATAKVSKSRKKKLPAQGLETFSEIALKTNPIVTQQAALDNALVPSEKRLKIERFKRRIGYIHLENWLFWQDLIDSVNHELKSCRQYRAMIPDDMINQDIKDSKAYKTYYDFATGKVPPRKARKYKKVASPSRKLSPIKEAKPVKKAKRVKRPAKKSAIAPTTGVVIRDTPGVSVLKKKAPAKGDRGKGIELLSDAALLEAAQVKEALQKSMKDSHMLHTSGSGDGVGFQPKVPDESKDNTTGTDEGTSTKPVVPDVPSYESDSDNDENKDDDGNDAHDSERTNSDDDDDENPSFTLKDYDEEEHDEENESDDDYEYVYKEDDVDLYKDVDEESSTQAQSLSTVPEMPIPKTSTAHAITIPPTISMITPLPQLTTTSHAPTTFLTTTLIPNGYVTKTNLESYTKEFENKAQEERKLYIDVVKKSVKDIIKYEVKSLLPQILPKEVLNFATPMIQSTINESLENVFLAKSSSQPKSTYEATESLTEFELKKILLDKMKRSESYKTAPKHKELYEGLVKSYNLDNDLFSSYGKAYFLKRDREDKDKDKDPSAGSDRGPPQKWISNIAKARQPPRHAFNLLKGTCKSFMELEYHFKEYYKAATDQLDWNNPEGHEYPFDLSKPLSLIEAQGIEDMVLMLWSPAKVAYDKFSMWGISHWGPERKKFYGYVSNRESKPDVFSGKRIIAVTHVKVMKWYDYGYLDEIIVRIEDQTLHKFKEGDFPRLNLRDIEDLLLLLVQKKLSNLEKDVIFDLNVALQMFTRCIFILKRVKDLQLGVKSYQKKLILTKPKTLMRSNELYKFCNGTLTSAKNMLHDIANNLRMECLPQRKRVIMEYLVKIKEKARNLKLKQRHLKITVLTSNMSPKINDKDSFELKGQFLKELHDNTFSGSDHEDMNEHIEKVLEIVDLFHIPNITQDQVMLRAFHMSLTEVASRWLRNKPSAIQAQLNNLRREIKKVNEKVYVAQVGCEQCKGPHYTKDFPLKEEGALIKTQEIQIGQIRKESYGPQFLEAYSYEASHINKPIPQKEKDPGSFTLPCNINNVCFDNALADLGASVSVLPLSTYLNLGLGELAHTKLIVELADMTVKYPKGIAKNVLVGIGKKIFLVDFIILDMSEVVKVPLILERPFLSTAHAKIDVFKRKINLRVGDEKIIFKSVKPASSLINRVYMLRLRERIELDLEARLMAEILVLNISLDPLYGDYIELNDLNVPLELRRYQVEDLMPAIEEGEVINEPMINIIKTRNNESFDEYPSFCDFDRKIHIDCAYNLRFSCMTGFEHVSAIFSQFCP</sequence>
<feature type="compositionally biased region" description="Basic and acidic residues" evidence="1">
    <location>
        <begin position="501"/>
        <end position="511"/>
    </location>
</feature>
<comment type="caution">
    <text evidence="2">The sequence shown here is derived from an EMBL/GenBank/DDBJ whole genome shotgun (WGS) entry which is preliminary data.</text>
</comment>
<reference evidence="2" key="1">
    <citation type="journal article" date="2019" name="Sci. Rep.">
        <title>Draft genome of Tanacetum cinerariifolium, the natural source of mosquito coil.</title>
        <authorList>
            <person name="Yamashiro T."/>
            <person name="Shiraishi A."/>
            <person name="Satake H."/>
            <person name="Nakayama K."/>
        </authorList>
    </citation>
    <scope>NUCLEOTIDE SEQUENCE</scope>
</reference>
<dbReference type="EMBL" id="BKCJ010007307">
    <property type="protein sequence ID" value="GEU76569.1"/>
    <property type="molecule type" value="Genomic_DNA"/>
</dbReference>
<feature type="compositionally biased region" description="Polar residues" evidence="1">
    <location>
        <begin position="466"/>
        <end position="477"/>
    </location>
</feature>